<gene>
    <name evidence="7" type="ORF">N8I74_03750</name>
</gene>
<evidence type="ECO:0000259" key="6">
    <source>
        <dbReference type="Pfam" id="PF00732"/>
    </source>
</evidence>
<keyword evidence="8" id="KW-1185">Reference proteome</keyword>
<dbReference type="InterPro" id="IPR036188">
    <property type="entry name" value="FAD/NAD-bd_sf"/>
</dbReference>
<keyword evidence="4" id="KW-0274">FAD</keyword>
<reference evidence="7" key="1">
    <citation type="submission" date="2022-10" db="EMBL/GenBank/DDBJ databases">
        <title>Chitiniphilus purpureus sp. nov., a novel chitin-degrading bacterium isolated from crawfish pond sediment.</title>
        <authorList>
            <person name="Li K."/>
        </authorList>
    </citation>
    <scope>NUCLEOTIDE SEQUENCE</scope>
    <source>
        <strain evidence="7">CD1</strain>
    </source>
</reference>
<name>A0ABY6DPJ2_9NEIS</name>
<dbReference type="Pfam" id="PF13450">
    <property type="entry name" value="NAD_binding_8"/>
    <property type="match status" value="1"/>
</dbReference>
<dbReference type="EMBL" id="CP106753">
    <property type="protein sequence ID" value="UXY16143.1"/>
    <property type="molecule type" value="Genomic_DNA"/>
</dbReference>
<comment type="similarity">
    <text evidence="2">Belongs to the GMC oxidoreductase family.</text>
</comment>
<dbReference type="Pfam" id="PF00732">
    <property type="entry name" value="GMC_oxred_N"/>
    <property type="match status" value="1"/>
</dbReference>
<evidence type="ECO:0000256" key="2">
    <source>
        <dbReference type="ARBA" id="ARBA00010790"/>
    </source>
</evidence>
<dbReference type="InterPro" id="IPR051473">
    <property type="entry name" value="P2Ox-like"/>
</dbReference>
<sequence>MNQIERSDNQPEFDAIIVGSGTCGATIARALCRRNKNVLLLERGDNAPVNESLLRMAAVMDEVPLGEGRLATMRAIATGGSTGLYFGVVNYPRPDTFSRLGIDLGADFDAVRQELPIAQLPEALLGDQNRRLRESALALGHAWQKNDMLIDLAKCDGGYRYEAKWKARSYVDEAVAQGATLISRATVHKVLIEGGKAVGVEYRVRRGLFGSETRRVYGARIILAAGELASPQLLRDSGVPGIGDRGFYCNPGYAIYGLVPGLTGRSSFVGSMGCSYDEGIELGDANVPQHMLRPMMLAGFKLRHLVASTRSIGIGVKVKDGFGGELRPDGRLHKTFDREDRQRLDKGRAEAIRILRHAGATHITDFGVTAAGRVGGLVRIGEHVDDKLETRYRNLYVCDGSVLPDDMRGTPTLTLVCLARHLSRHLLATL</sequence>
<dbReference type="Gene3D" id="3.50.50.60">
    <property type="entry name" value="FAD/NAD(P)-binding domain"/>
    <property type="match status" value="2"/>
</dbReference>
<feature type="domain" description="Glucose-methanol-choline oxidoreductase N-terminal" evidence="6">
    <location>
        <begin position="108"/>
        <end position="239"/>
    </location>
</feature>
<dbReference type="InterPro" id="IPR000172">
    <property type="entry name" value="GMC_OxRdtase_N"/>
</dbReference>
<comment type="cofactor">
    <cofactor evidence="1">
        <name>FAD</name>
        <dbReference type="ChEBI" id="CHEBI:57692"/>
    </cofactor>
</comment>
<evidence type="ECO:0000256" key="4">
    <source>
        <dbReference type="ARBA" id="ARBA00022827"/>
    </source>
</evidence>
<keyword evidence="3" id="KW-0285">Flavoprotein</keyword>
<organism evidence="7 8">
    <name type="scientific">Chitiniphilus purpureus</name>
    <dbReference type="NCBI Taxonomy" id="2981137"/>
    <lineage>
        <taxon>Bacteria</taxon>
        <taxon>Pseudomonadati</taxon>
        <taxon>Pseudomonadota</taxon>
        <taxon>Betaproteobacteria</taxon>
        <taxon>Neisseriales</taxon>
        <taxon>Chitinibacteraceae</taxon>
        <taxon>Chitiniphilus</taxon>
    </lineage>
</organism>
<evidence type="ECO:0000313" key="8">
    <source>
        <dbReference type="Proteomes" id="UP001061302"/>
    </source>
</evidence>
<dbReference type="PANTHER" id="PTHR42784:SF1">
    <property type="entry name" value="PYRANOSE 2-OXIDASE"/>
    <property type="match status" value="1"/>
</dbReference>
<dbReference type="Proteomes" id="UP001061302">
    <property type="component" value="Chromosome"/>
</dbReference>
<dbReference type="PANTHER" id="PTHR42784">
    <property type="entry name" value="PYRANOSE 2-OXIDASE"/>
    <property type="match status" value="1"/>
</dbReference>
<evidence type="ECO:0000256" key="1">
    <source>
        <dbReference type="ARBA" id="ARBA00001974"/>
    </source>
</evidence>
<dbReference type="SUPFAM" id="SSF51905">
    <property type="entry name" value="FAD/NAD(P)-binding domain"/>
    <property type="match status" value="1"/>
</dbReference>
<accession>A0ABY6DPJ2</accession>
<proteinExistence type="inferred from homology"/>
<dbReference type="RefSeq" id="WP_263125584.1">
    <property type="nucleotide sequence ID" value="NZ_CP106753.1"/>
</dbReference>
<evidence type="ECO:0000256" key="3">
    <source>
        <dbReference type="ARBA" id="ARBA00022630"/>
    </source>
</evidence>
<keyword evidence="5" id="KW-0560">Oxidoreductase</keyword>
<evidence type="ECO:0000313" key="7">
    <source>
        <dbReference type="EMBL" id="UXY16143.1"/>
    </source>
</evidence>
<evidence type="ECO:0000256" key="5">
    <source>
        <dbReference type="ARBA" id="ARBA00023002"/>
    </source>
</evidence>
<protein>
    <submittedName>
        <fullName evidence="7">GMC family oxidoreductase N-terminal domain-containing protein</fullName>
    </submittedName>
</protein>